<keyword evidence="4 5" id="KW-0233">DNA recombination</keyword>
<evidence type="ECO:0000256" key="5">
    <source>
        <dbReference type="HAMAP-Rule" id="MF_01817"/>
    </source>
</evidence>
<dbReference type="Gene3D" id="1.10.150.130">
    <property type="match status" value="1"/>
</dbReference>
<dbReference type="RefSeq" id="WP_128832889.1">
    <property type="nucleotide sequence ID" value="NZ_AP014612.1"/>
</dbReference>
<dbReference type="Gene3D" id="1.10.443.10">
    <property type="entry name" value="Intergrase catalytic core"/>
    <property type="match status" value="1"/>
</dbReference>
<dbReference type="GO" id="GO:0009037">
    <property type="term" value="F:tyrosine-based site-specific recombinase activity"/>
    <property type="evidence" value="ECO:0007669"/>
    <property type="project" value="UniProtKB-UniRule"/>
</dbReference>
<keyword evidence="9" id="KW-1185">Reference proteome</keyword>
<dbReference type="PROSITE" id="PS51898">
    <property type="entry name" value="TYR_RECOMBINASE"/>
    <property type="match status" value="1"/>
</dbReference>
<dbReference type="InterPro" id="IPR010998">
    <property type="entry name" value="Integrase_recombinase_N"/>
</dbReference>
<comment type="subcellular location">
    <subcellularLocation>
        <location evidence="5">Cytoplasm</location>
    </subcellularLocation>
</comment>
<dbReference type="InterPro" id="IPR011010">
    <property type="entry name" value="DNA_brk_join_enz"/>
</dbReference>
<dbReference type="InterPro" id="IPR013762">
    <property type="entry name" value="Integrase-like_cat_sf"/>
</dbReference>
<dbReference type="GO" id="GO:0006313">
    <property type="term" value="P:DNA transposition"/>
    <property type="evidence" value="ECO:0007669"/>
    <property type="project" value="UniProtKB-UniRule"/>
</dbReference>
<keyword evidence="1 5" id="KW-0963">Cytoplasm</keyword>
<gene>
    <name evidence="8" type="ORF">SRT_04130</name>
</gene>
<evidence type="ECO:0000259" key="7">
    <source>
        <dbReference type="PROSITE" id="PS51900"/>
    </source>
</evidence>
<name>A0A1L7LHI5_9STRE</name>
<dbReference type="NCBIfam" id="NF002685">
    <property type="entry name" value="PRK02436.1"/>
    <property type="match status" value="1"/>
</dbReference>
<dbReference type="EMBL" id="AP014612">
    <property type="protein sequence ID" value="BAQ23674.1"/>
    <property type="molecule type" value="Genomic_DNA"/>
</dbReference>
<dbReference type="InterPro" id="IPR002104">
    <property type="entry name" value="Integrase_catalytic"/>
</dbReference>
<evidence type="ECO:0000313" key="8">
    <source>
        <dbReference type="EMBL" id="BAQ23674.1"/>
    </source>
</evidence>
<dbReference type="GO" id="GO:0005737">
    <property type="term" value="C:cytoplasm"/>
    <property type="evidence" value="ECO:0007669"/>
    <property type="project" value="UniProtKB-SubCell"/>
</dbReference>
<feature type="active site" description="O-(3'-phospho-DNA)-tyrosine intermediate" evidence="5">
    <location>
        <position position="242"/>
    </location>
</feature>
<evidence type="ECO:0000256" key="3">
    <source>
        <dbReference type="ARBA" id="ARBA00023125"/>
    </source>
</evidence>
<feature type="domain" description="Core-binding (CB)" evidence="7">
    <location>
        <begin position="1"/>
        <end position="72"/>
    </location>
</feature>
<evidence type="ECO:0000313" key="9">
    <source>
        <dbReference type="Proteomes" id="UP000217758"/>
    </source>
</evidence>
<sequence>MITLISKFLASKSLTLNSQKSYLYDLQQFAEIIGEEVTPNKLKLYEQSLADLKVSAKKRKISAVNQFLFFLYENAVLDRFYKIKNKEKLPLLAPTYQEVDLSVLYQKTRDLKGQLIALLIVELGLSPSEIIQLKWENIALEFQVLTVVNEKVMRVLEIPQLLLPYLEEEHKAVYLFDNKGEAYSRQWLFQKLNYYLASVDLSQMTAQKLREQYIIKEKNKGTAILDLTRKLGLKSPVTLEKYFKN</sequence>
<dbReference type="AlphaFoldDB" id="A0A1L7LHI5"/>
<evidence type="ECO:0000256" key="2">
    <source>
        <dbReference type="ARBA" id="ARBA00022908"/>
    </source>
</evidence>
<dbReference type="HAMAP" id="MF_01817">
    <property type="entry name" value="Recomb_XerD_like"/>
    <property type="match status" value="1"/>
</dbReference>
<feature type="domain" description="Tyr recombinase" evidence="6">
    <location>
        <begin position="90"/>
        <end position="245"/>
    </location>
</feature>
<reference evidence="8 9" key="1">
    <citation type="journal article" date="2016" name="Microbiol. Immunol.">
        <title>Complete genome sequence of Streptococcus troglodytae TKU31 isolated from the oral cavity of a chimpanzee (Pan troglodytes).</title>
        <authorList>
            <person name="Okamoto M."/>
            <person name="Naito M."/>
            <person name="Miyanohara M."/>
            <person name="Imai S."/>
            <person name="Nomura Y."/>
            <person name="Saito W."/>
            <person name="Momoi Y."/>
            <person name="Takada K."/>
            <person name="Miyabe-Nishiwaki T."/>
            <person name="Tomonaga M."/>
            <person name="Hanada N."/>
        </authorList>
    </citation>
    <scope>NUCLEOTIDE SEQUENCE [LARGE SCALE GENOMIC DNA]</scope>
    <source>
        <strain evidence="9">TKU 31</strain>
    </source>
</reference>
<dbReference type="CDD" id="cd01190">
    <property type="entry name" value="INT_StrepXerD_C_like"/>
    <property type="match status" value="1"/>
</dbReference>
<dbReference type="Proteomes" id="UP000217758">
    <property type="component" value="Chromosome"/>
</dbReference>
<evidence type="ECO:0000256" key="4">
    <source>
        <dbReference type="ARBA" id="ARBA00023172"/>
    </source>
</evidence>
<protein>
    <recommendedName>
        <fullName evidence="5">Tyrosine recombinase XerD-like</fullName>
    </recommendedName>
</protein>
<evidence type="ECO:0000259" key="6">
    <source>
        <dbReference type="PROSITE" id="PS51898"/>
    </source>
</evidence>
<organism evidence="8 9">
    <name type="scientific">Streptococcus troglodytae</name>
    <dbReference type="NCBI Taxonomy" id="1111760"/>
    <lineage>
        <taxon>Bacteria</taxon>
        <taxon>Bacillati</taxon>
        <taxon>Bacillota</taxon>
        <taxon>Bacilli</taxon>
        <taxon>Lactobacillales</taxon>
        <taxon>Streptococcaceae</taxon>
        <taxon>Streptococcus</taxon>
    </lineage>
</organism>
<comment type="similarity">
    <text evidence="5">Belongs to the 'phage' integrase family. XerD-like subfamily.</text>
</comment>
<comment type="function">
    <text evidence="5">Putative tyrosine recombinase. Not involved in the cutting and rejoining of the recombining DNA molecules on dif(SL) site.</text>
</comment>
<accession>A0A1L7LHI5</accession>
<proteinExistence type="inferred from homology"/>
<evidence type="ECO:0000256" key="1">
    <source>
        <dbReference type="ARBA" id="ARBA00022490"/>
    </source>
</evidence>
<dbReference type="InterPro" id="IPR020876">
    <property type="entry name" value="Tyrosine_recombinase_XerD-like"/>
</dbReference>
<keyword evidence="2 5" id="KW-0229">DNA integration</keyword>
<dbReference type="SUPFAM" id="SSF56349">
    <property type="entry name" value="DNA breaking-rejoining enzymes"/>
    <property type="match status" value="1"/>
</dbReference>
<dbReference type="GO" id="GO:0003677">
    <property type="term" value="F:DNA binding"/>
    <property type="evidence" value="ECO:0007669"/>
    <property type="project" value="UniProtKB-UniRule"/>
</dbReference>
<dbReference type="PROSITE" id="PS51900">
    <property type="entry name" value="CB"/>
    <property type="match status" value="1"/>
</dbReference>
<keyword evidence="3 5" id="KW-0238">DNA-binding</keyword>
<dbReference type="InterPro" id="IPR044068">
    <property type="entry name" value="CB"/>
</dbReference>
<dbReference type="KEGG" id="strg:SRT_04130"/>